<dbReference type="Proteomes" id="UP000237000">
    <property type="component" value="Unassembled WGS sequence"/>
</dbReference>
<evidence type="ECO:0000256" key="1">
    <source>
        <dbReference type="SAM" id="MobiDB-lite"/>
    </source>
</evidence>
<feature type="compositionally biased region" description="Basic residues" evidence="1">
    <location>
        <begin position="49"/>
        <end position="64"/>
    </location>
</feature>
<name>A0A2P5D3B3_TREOI</name>
<sequence length="179" mass="20634">MGQQGKEKEGKKNKIIKETTEVHNKTKEVIITVYVEQPSPSLPPPQPIHPRKKGGHIPTKKSTKSKPFFPNNQQTTKTRGYDRRAQLLAYSQELRKSDPKQPELPKTSSKPKHKMTIPVGFQRIRSRMRYQRLVPDVDISCRPKSVTGRKKNKKKKANKHTDSRFVGKLRGILRGFCRD</sequence>
<evidence type="ECO:0000313" key="2">
    <source>
        <dbReference type="EMBL" id="PON67774.1"/>
    </source>
</evidence>
<reference evidence="3" key="1">
    <citation type="submission" date="2016-06" db="EMBL/GenBank/DDBJ databases">
        <title>Parallel loss of symbiosis genes in relatives of nitrogen-fixing non-legume Parasponia.</title>
        <authorList>
            <person name="Van Velzen R."/>
            <person name="Holmer R."/>
            <person name="Bu F."/>
            <person name="Rutten L."/>
            <person name="Van Zeijl A."/>
            <person name="Liu W."/>
            <person name="Santuari L."/>
            <person name="Cao Q."/>
            <person name="Sharma T."/>
            <person name="Shen D."/>
            <person name="Roswanjaya Y."/>
            <person name="Wardhani T."/>
            <person name="Kalhor M.S."/>
            <person name="Jansen J."/>
            <person name="Van den Hoogen J."/>
            <person name="Gungor B."/>
            <person name="Hartog M."/>
            <person name="Hontelez J."/>
            <person name="Verver J."/>
            <person name="Yang W.-C."/>
            <person name="Schijlen E."/>
            <person name="Repin R."/>
            <person name="Schilthuizen M."/>
            <person name="Schranz E."/>
            <person name="Heidstra R."/>
            <person name="Miyata K."/>
            <person name="Fedorova E."/>
            <person name="Kohlen W."/>
            <person name="Bisseling T."/>
            <person name="Smit S."/>
            <person name="Geurts R."/>
        </authorList>
    </citation>
    <scope>NUCLEOTIDE SEQUENCE [LARGE SCALE GENOMIC DNA]</scope>
    <source>
        <strain evidence="3">cv. RG33-2</strain>
    </source>
</reference>
<feature type="region of interest" description="Disordered" evidence="1">
    <location>
        <begin position="1"/>
        <end position="23"/>
    </location>
</feature>
<comment type="caution">
    <text evidence="2">The sequence shown here is derived from an EMBL/GenBank/DDBJ whole genome shotgun (WGS) entry which is preliminary data.</text>
</comment>
<accession>A0A2P5D3B3</accession>
<evidence type="ECO:0000313" key="3">
    <source>
        <dbReference type="Proteomes" id="UP000237000"/>
    </source>
</evidence>
<protein>
    <submittedName>
        <fullName evidence="2">Uncharacterized protein</fullName>
    </submittedName>
</protein>
<feature type="compositionally biased region" description="Basic and acidic residues" evidence="1">
    <location>
        <begin position="93"/>
        <end position="103"/>
    </location>
</feature>
<dbReference type="EMBL" id="JXTC01000301">
    <property type="protein sequence ID" value="PON67774.1"/>
    <property type="molecule type" value="Genomic_DNA"/>
</dbReference>
<dbReference type="InParanoid" id="A0A2P5D3B3"/>
<keyword evidence="3" id="KW-1185">Reference proteome</keyword>
<feature type="region of interest" description="Disordered" evidence="1">
    <location>
        <begin position="36"/>
        <end position="116"/>
    </location>
</feature>
<dbReference type="OrthoDB" id="847067at2759"/>
<proteinExistence type="predicted"/>
<dbReference type="AlphaFoldDB" id="A0A2P5D3B3"/>
<organism evidence="2 3">
    <name type="scientific">Trema orientale</name>
    <name type="common">Charcoal tree</name>
    <name type="synonym">Celtis orientalis</name>
    <dbReference type="NCBI Taxonomy" id="63057"/>
    <lineage>
        <taxon>Eukaryota</taxon>
        <taxon>Viridiplantae</taxon>
        <taxon>Streptophyta</taxon>
        <taxon>Embryophyta</taxon>
        <taxon>Tracheophyta</taxon>
        <taxon>Spermatophyta</taxon>
        <taxon>Magnoliopsida</taxon>
        <taxon>eudicotyledons</taxon>
        <taxon>Gunneridae</taxon>
        <taxon>Pentapetalae</taxon>
        <taxon>rosids</taxon>
        <taxon>fabids</taxon>
        <taxon>Rosales</taxon>
        <taxon>Cannabaceae</taxon>
        <taxon>Trema</taxon>
    </lineage>
</organism>
<gene>
    <name evidence="2" type="ORF">TorRG33x02_263690</name>
</gene>